<sequence>MGRLDLILSILTVPHRQGVPIACLLTRHAGESFVLRPQNSRTGGASAEKWVARKGWFSASSANSRRPWVTRLPECLGVRSCRKRLRHCYAARRPTASSRSREIAFWHPTNTSLPSVCTTLRSWAPTRISHPVFLLGSWRTISKNRGGKRMVMWSSGSSSRRTYILASSAPAGLSTLMSNPARQSPIPPGHNQIMRMAQNQEYHQ</sequence>
<dbReference type="Proteomes" id="UP000554965">
    <property type="component" value="Unassembled WGS sequence"/>
</dbReference>
<comment type="caution">
    <text evidence="1">The sequence shown here is derived from an EMBL/GenBank/DDBJ whole genome shotgun (WGS) entry which is preliminary data.</text>
</comment>
<proteinExistence type="predicted"/>
<gene>
    <name evidence="1" type="ORF">MSIMFB_05635</name>
</gene>
<evidence type="ECO:0000313" key="1">
    <source>
        <dbReference type="EMBL" id="SOJ58154.1"/>
    </source>
</evidence>
<evidence type="ECO:0000313" key="2">
    <source>
        <dbReference type="Proteomes" id="UP000554965"/>
    </source>
</evidence>
<accession>A0A7Z7NCS5</accession>
<organism evidence="1 2">
    <name type="scientific">Mycobacterium simulans</name>
    <dbReference type="NCBI Taxonomy" id="627089"/>
    <lineage>
        <taxon>Bacteria</taxon>
        <taxon>Bacillati</taxon>
        <taxon>Actinomycetota</taxon>
        <taxon>Actinomycetes</taxon>
        <taxon>Mycobacteriales</taxon>
        <taxon>Mycobacteriaceae</taxon>
        <taxon>Mycobacterium</taxon>
    </lineage>
</organism>
<reference evidence="1 2" key="1">
    <citation type="submission" date="2017-10" db="EMBL/GenBank/DDBJ databases">
        <authorList>
            <consortium name="Urmite Genomes"/>
        </authorList>
    </citation>
    <scope>NUCLEOTIDE SEQUENCE [LARGE SCALE GENOMIC DNA]</scope>
    <source>
        <strain evidence="1 2">FB-527</strain>
    </source>
</reference>
<dbReference type="EMBL" id="OCTY01000002">
    <property type="protein sequence ID" value="SOJ58154.1"/>
    <property type="molecule type" value="Genomic_DNA"/>
</dbReference>
<dbReference type="AlphaFoldDB" id="A0A7Z7NCS5"/>
<protein>
    <submittedName>
        <fullName evidence="1">Uncharacterized protein</fullName>
    </submittedName>
</protein>
<name>A0A7Z7NCS5_9MYCO</name>
<keyword evidence="2" id="KW-1185">Reference proteome</keyword>